<dbReference type="GO" id="GO:0006886">
    <property type="term" value="P:intracellular protein transport"/>
    <property type="evidence" value="ECO:0007669"/>
    <property type="project" value="InterPro"/>
</dbReference>
<dbReference type="InterPro" id="IPR036180">
    <property type="entry name" value="Gelsolin-like_dom_sf"/>
</dbReference>
<proteinExistence type="predicted"/>
<dbReference type="SUPFAM" id="SSF81811">
    <property type="entry name" value="Helical domain of Sec23/24"/>
    <property type="match status" value="1"/>
</dbReference>
<dbReference type="Gene3D" id="2.60.40.1670">
    <property type="entry name" value="beta-sandwich domain of Sec23/24"/>
    <property type="match status" value="1"/>
</dbReference>
<dbReference type="EMBL" id="SUNJ01001852">
    <property type="protein sequence ID" value="TPP66420.1"/>
    <property type="molecule type" value="Genomic_DNA"/>
</dbReference>
<dbReference type="InterPro" id="IPR036175">
    <property type="entry name" value="Sec23/24_helical_dom_sf"/>
</dbReference>
<feature type="domain" description="Sec23/Sec24 helical" evidence="1">
    <location>
        <begin position="75"/>
        <end position="178"/>
    </location>
</feature>
<dbReference type="InterPro" id="IPR006900">
    <property type="entry name" value="Sec23/24_helical_dom"/>
</dbReference>
<dbReference type="InterPro" id="IPR029006">
    <property type="entry name" value="ADF-H/Gelsolin-like_dom_sf"/>
</dbReference>
<keyword evidence="3" id="KW-1185">Reference proteome</keyword>
<evidence type="ECO:0000259" key="1">
    <source>
        <dbReference type="Pfam" id="PF04815"/>
    </source>
</evidence>
<dbReference type="SUPFAM" id="SSF82754">
    <property type="entry name" value="C-terminal, gelsolin-like domain of Sec23/24"/>
    <property type="match status" value="1"/>
</dbReference>
<reference evidence="2 3" key="1">
    <citation type="submission" date="2019-04" db="EMBL/GenBank/DDBJ databases">
        <title>Annotation for the trematode Fasciola gigantica.</title>
        <authorList>
            <person name="Choi Y.-J."/>
        </authorList>
    </citation>
    <scope>NUCLEOTIDE SEQUENCE [LARGE SCALE GENOMIC DNA]</scope>
    <source>
        <strain evidence="2">Uganda_cow_1</strain>
    </source>
</reference>
<name>A0A504ZB22_FASGI</name>
<dbReference type="SUPFAM" id="SSF81995">
    <property type="entry name" value="beta-sandwich domain of Sec23/24"/>
    <property type="match status" value="1"/>
</dbReference>
<dbReference type="Gene3D" id="3.40.20.10">
    <property type="entry name" value="Severin"/>
    <property type="match status" value="1"/>
</dbReference>
<evidence type="ECO:0000313" key="2">
    <source>
        <dbReference type="EMBL" id="TPP66420.1"/>
    </source>
</evidence>
<dbReference type="OrthoDB" id="49016at2759"/>
<accession>A0A504ZB22</accession>
<gene>
    <name evidence="2" type="ORF">FGIG_04821</name>
</gene>
<dbReference type="InterPro" id="IPR050550">
    <property type="entry name" value="SEC23_SEC24_subfamily"/>
</dbReference>
<dbReference type="Gene3D" id="1.20.120.730">
    <property type="entry name" value="Sec23/Sec24 helical domain"/>
    <property type="match status" value="1"/>
</dbReference>
<dbReference type="STRING" id="46835.A0A504ZB22"/>
<dbReference type="GO" id="GO:0030127">
    <property type="term" value="C:COPII vesicle coat"/>
    <property type="evidence" value="ECO:0007669"/>
    <property type="project" value="InterPro"/>
</dbReference>
<organism evidence="2 3">
    <name type="scientific">Fasciola gigantica</name>
    <name type="common">Giant liver fluke</name>
    <dbReference type="NCBI Taxonomy" id="46835"/>
    <lineage>
        <taxon>Eukaryota</taxon>
        <taxon>Metazoa</taxon>
        <taxon>Spiralia</taxon>
        <taxon>Lophotrochozoa</taxon>
        <taxon>Platyhelminthes</taxon>
        <taxon>Trematoda</taxon>
        <taxon>Digenea</taxon>
        <taxon>Plagiorchiida</taxon>
        <taxon>Echinostomata</taxon>
        <taxon>Echinostomatoidea</taxon>
        <taxon>Fasciolidae</taxon>
        <taxon>Fasciola</taxon>
    </lineage>
</organism>
<dbReference type="GO" id="GO:0008270">
    <property type="term" value="F:zinc ion binding"/>
    <property type="evidence" value="ECO:0007669"/>
    <property type="project" value="TreeGrafter"/>
</dbReference>
<dbReference type="PANTHER" id="PTHR13803">
    <property type="entry name" value="SEC24-RELATED PROTEIN"/>
    <property type="match status" value="1"/>
</dbReference>
<protein>
    <submittedName>
        <fullName evidence="2">Protein transport protein sec24c</fullName>
    </submittedName>
</protein>
<comment type="caution">
    <text evidence="2">The sequence shown here is derived from an EMBL/GenBank/DDBJ whole genome shotgun (WGS) entry which is preliminary data.</text>
</comment>
<dbReference type="PANTHER" id="PTHR13803:SF4">
    <property type="entry name" value="SECRETORY 24CD, ISOFORM C"/>
    <property type="match status" value="1"/>
</dbReference>
<dbReference type="AlphaFoldDB" id="A0A504ZB22"/>
<dbReference type="GO" id="GO:0070971">
    <property type="term" value="C:endoplasmic reticulum exit site"/>
    <property type="evidence" value="ECO:0007669"/>
    <property type="project" value="TreeGrafter"/>
</dbReference>
<dbReference type="Pfam" id="PF04815">
    <property type="entry name" value="Sec23_helical"/>
    <property type="match status" value="1"/>
</dbReference>
<sequence length="268" mass="29928">MHVRTSAGTCPVEFFGNCPVPNTTDIELACVDPDSAITVHKLQDNDLGQRRLRIHNLSLSTTSSIPEIFRIAELDTHMNWLGKFAMHDLCSRAHQHLVDEMTSKAAYTLAAYRRHCSGGPSDVGASPGERVPPRNMKLFPMYIQCLMKTDAFMPTDQVSIDERARLMFLLNEMDVEQSNALFYPRLYPVHNLAPKFEGNVYPPPAIRCSYEYMQPDGAYLLENGLNLLQCSTTRALCSRPLEPKRPGAQCDQKLAVATTPRGVSDARG</sequence>
<dbReference type="GO" id="GO:0090110">
    <property type="term" value="P:COPII-coated vesicle cargo loading"/>
    <property type="evidence" value="ECO:0007669"/>
    <property type="project" value="TreeGrafter"/>
</dbReference>
<dbReference type="GO" id="GO:0000149">
    <property type="term" value="F:SNARE binding"/>
    <property type="evidence" value="ECO:0007669"/>
    <property type="project" value="TreeGrafter"/>
</dbReference>
<evidence type="ECO:0000313" key="3">
    <source>
        <dbReference type="Proteomes" id="UP000316759"/>
    </source>
</evidence>
<dbReference type="Proteomes" id="UP000316759">
    <property type="component" value="Unassembled WGS sequence"/>
</dbReference>